<protein>
    <recommendedName>
        <fullName evidence="1">PiggyBac transposable element-derived protein domain-containing protein</fullName>
    </recommendedName>
</protein>
<dbReference type="InterPro" id="IPR029526">
    <property type="entry name" value="PGBD"/>
</dbReference>
<dbReference type="Proteomes" id="UP001187531">
    <property type="component" value="Unassembled WGS sequence"/>
</dbReference>
<dbReference type="AlphaFoldDB" id="A0AA88LET5"/>
<comment type="caution">
    <text evidence="2">The sequence shown here is derived from an EMBL/GenBank/DDBJ whole genome shotgun (WGS) entry which is preliminary data.</text>
</comment>
<feature type="domain" description="PiggyBac transposable element-derived protein" evidence="1">
    <location>
        <begin position="40"/>
        <end position="134"/>
    </location>
</feature>
<proteinExistence type="predicted"/>
<evidence type="ECO:0000313" key="2">
    <source>
        <dbReference type="EMBL" id="KAK2723884.1"/>
    </source>
</evidence>
<sequence>MKCLADTRTFLPLRCVHFLWKEDKVAWIRASFGTNYVPILSGAISGSSRNITPDNWYSSVQLVDELRKHKLTYVGTVKKNKREIPGSFLPDRTGQEGSSFFDFKSNKTVVSYVPKKCKAVLLISSMHHTPKVDQYTG</sequence>
<dbReference type="EMBL" id="JAVRJZ010000004">
    <property type="protein sequence ID" value="KAK2723884.1"/>
    <property type="molecule type" value="Genomic_DNA"/>
</dbReference>
<accession>A0AA88LET5</accession>
<reference evidence="2" key="1">
    <citation type="submission" date="2023-07" db="EMBL/GenBank/DDBJ databases">
        <title>Chromosome-level genome assembly of Artemia franciscana.</title>
        <authorList>
            <person name="Jo E."/>
        </authorList>
    </citation>
    <scope>NUCLEOTIDE SEQUENCE</scope>
    <source>
        <tissue evidence="2">Whole body</tissue>
    </source>
</reference>
<dbReference type="Pfam" id="PF13843">
    <property type="entry name" value="DDE_Tnp_1_7"/>
    <property type="match status" value="1"/>
</dbReference>
<evidence type="ECO:0000313" key="3">
    <source>
        <dbReference type="Proteomes" id="UP001187531"/>
    </source>
</evidence>
<name>A0AA88LET5_ARTSF</name>
<gene>
    <name evidence="2" type="ORF">QYM36_002293</name>
</gene>
<organism evidence="2 3">
    <name type="scientific">Artemia franciscana</name>
    <name type="common">Brine shrimp</name>
    <name type="synonym">Artemia sanfranciscana</name>
    <dbReference type="NCBI Taxonomy" id="6661"/>
    <lineage>
        <taxon>Eukaryota</taxon>
        <taxon>Metazoa</taxon>
        <taxon>Ecdysozoa</taxon>
        <taxon>Arthropoda</taxon>
        <taxon>Crustacea</taxon>
        <taxon>Branchiopoda</taxon>
        <taxon>Anostraca</taxon>
        <taxon>Artemiidae</taxon>
        <taxon>Artemia</taxon>
    </lineage>
</organism>
<keyword evidence="3" id="KW-1185">Reference proteome</keyword>
<evidence type="ECO:0000259" key="1">
    <source>
        <dbReference type="Pfam" id="PF13843"/>
    </source>
</evidence>